<reference evidence="1 2" key="1">
    <citation type="submission" date="2019-02" db="EMBL/GenBank/DDBJ databases">
        <title>Genomic Encyclopedia of Type Strains, Phase IV (KMG-IV): sequencing the most valuable type-strain genomes for metagenomic binning, comparative biology and taxonomic classification.</title>
        <authorList>
            <person name="Goeker M."/>
        </authorList>
    </citation>
    <scope>NUCLEOTIDE SEQUENCE [LARGE SCALE GENOMIC DNA]</scope>
    <source>
        <strain evidence="1 2">DSM 105135</strain>
    </source>
</reference>
<name>A0A4Q7YK01_9GAMM</name>
<evidence type="ECO:0000313" key="2">
    <source>
        <dbReference type="Proteomes" id="UP000292423"/>
    </source>
</evidence>
<proteinExistence type="predicted"/>
<accession>A0A4Q7YK01</accession>
<dbReference type="Proteomes" id="UP000292423">
    <property type="component" value="Unassembled WGS sequence"/>
</dbReference>
<keyword evidence="2" id="KW-1185">Reference proteome</keyword>
<sequence length="278" mass="31662">MRINIYFVSSHTDAVELVRRERLGLIPKSLRDHPRIKAAGAQLFVSVYDPSKADRSLAETLLEDTTNQAIVLLLDEAVGHVAQDVASACFVAEVEFFSHPKSNYKNYFASKLTKVLKTLLNFLDIIEDGANAQVMLLPFRNFNAKQLRDLKELCRKETQSDNFINQVVSLIEALKGRRRPHRKSNYPEQYFADDDEKLFKYGLERHAVLATGTPHNSICVLTGNFRFGKRIAIDRHYNVTKEHGKGTQIGGNFPDCHDDIHVITTRTHLNLFCNDYQA</sequence>
<dbReference type="EMBL" id="SHKX01000017">
    <property type="protein sequence ID" value="RZU36809.1"/>
    <property type="molecule type" value="Genomic_DNA"/>
</dbReference>
<dbReference type="AlphaFoldDB" id="A0A4Q7YK01"/>
<comment type="caution">
    <text evidence="1">The sequence shown here is derived from an EMBL/GenBank/DDBJ whole genome shotgun (WGS) entry which is preliminary data.</text>
</comment>
<dbReference type="RefSeq" id="WP_130415804.1">
    <property type="nucleotide sequence ID" value="NZ_SHKX01000017.1"/>
</dbReference>
<dbReference type="OrthoDB" id="7061068at2"/>
<organism evidence="1 2">
    <name type="scientific">Fluviicoccus keumensis</name>
    <dbReference type="NCBI Taxonomy" id="1435465"/>
    <lineage>
        <taxon>Bacteria</taxon>
        <taxon>Pseudomonadati</taxon>
        <taxon>Pseudomonadota</taxon>
        <taxon>Gammaproteobacteria</taxon>
        <taxon>Moraxellales</taxon>
        <taxon>Moraxellaceae</taxon>
        <taxon>Fluviicoccus</taxon>
    </lineage>
</organism>
<gene>
    <name evidence="1" type="ORF">EV700_3281</name>
</gene>
<evidence type="ECO:0000313" key="1">
    <source>
        <dbReference type="EMBL" id="RZU36809.1"/>
    </source>
</evidence>
<protein>
    <submittedName>
        <fullName evidence="1">Uncharacterized protein</fullName>
    </submittedName>
</protein>